<keyword evidence="4" id="KW-1185">Reference proteome</keyword>
<evidence type="ECO:0008006" key="5">
    <source>
        <dbReference type="Google" id="ProtNLM"/>
    </source>
</evidence>
<protein>
    <recommendedName>
        <fullName evidence="5">Lysine-specific metallo-endopeptidase domain-containing protein</fullName>
    </recommendedName>
</protein>
<dbReference type="Proteomes" id="UP001172673">
    <property type="component" value="Unassembled WGS sequence"/>
</dbReference>
<feature type="signal peptide" evidence="2">
    <location>
        <begin position="1"/>
        <end position="26"/>
    </location>
</feature>
<dbReference type="EMBL" id="JAPDRK010000015">
    <property type="protein sequence ID" value="KAJ9605797.1"/>
    <property type="molecule type" value="Genomic_DNA"/>
</dbReference>
<evidence type="ECO:0000256" key="1">
    <source>
        <dbReference type="SAM" id="MobiDB-lite"/>
    </source>
</evidence>
<reference evidence="3" key="1">
    <citation type="submission" date="2022-10" db="EMBL/GenBank/DDBJ databases">
        <title>Culturing micro-colonial fungi from biological soil crusts in the Mojave desert and describing Neophaeococcomyces mojavensis, and introducing the new genera and species Taxawa tesnikishii.</title>
        <authorList>
            <person name="Kurbessoian T."/>
            <person name="Stajich J.E."/>
        </authorList>
    </citation>
    <scope>NUCLEOTIDE SEQUENCE</scope>
    <source>
        <strain evidence="3">TK_41</strain>
    </source>
</reference>
<evidence type="ECO:0000256" key="2">
    <source>
        <dbReference type="SAM" id="SignalP"/>
    </source>
</evidence>
<comment type="caution">
    <text evidence="3">The sequence shown here is derived from an EMBL/GenBank/DDBJ whole genome shotgun (WGS) entry which is preliminary data.</text>
</comment>
<dbReference type="AlphaFoldDB" id="A0AA39CF28"/>
<sequence length="363" mass="40421">MLPSRLLNRIWLLVVSLVAMSTGSDAAEPQWASGMTPVQTQMVQRAFYDAMSVVRAVALTFDPACDVYFQRYFSDADATFVKHAFRALANVDLNAPTMNIAQAAALMTAPLTGAALPDKYSKLSISYGDHPLTPPHLGYFPHHCQTAGVRGYLTFSLTDPNYAFLSLCTWIFGAYLPLGFTLFPPNSLRGYPGTTCDGLGDHETDYMRNPGWTVLHELMHWAAFFNDVPDYAVKIRRNPQNIIQIDHYTGTNPPHGNEPFYAAQVKNLPSVDGYSLAINNADSYPCYATVRAWSVLCEGKFFGPSPSLEDYSRRTADWYRRNPPAPQQPPRRLARSEDTITDTVPEDGFDCAYDEEGDLIVCD</sequence>
<dbReference type="InterPro" id="IPR024079">
    <property type="entry name" value="MetalloPept_cat_dom_sf"/>
</dbReference>
<feature type="region of interest" description="Disordered" evidence="1">
    <location>
        <begin position="319"/>
        <end position="338"/>
    </location>
</feature>
<feature type="chain" id="PRO_5041241808" description="Lysine-specific metallo-endopeptidase domain-containing protein" evidence="2">
    <location>
        <begin position="27"/>
        <end position="363"/>
    </location>
</feature>
<dbReference type="Gene3D" id="3.40.390.10">
    <property type="entry name" value="Collagenase (Catalytic Domain)"/>
    <property type="match status" value="1"/>
</dbReference>
<gene>
    <name evidence="3" type="ORF">H2200_009646</name>
</gene>
<proteinExistence type="predicted"/>
<accession>A0AA39CF28</accession>
<organism evidence="3 4">
    <name type="scientific">Cladophialophora chaetospira</name>
    <dbReference type="NCBI Taxonomy" id="386627"/>
    <lineage>
        <taxon>Eukaryota</taxon>
        <taxon>Fungi</taxon>
        <taxon>Dikarya</taxon>
        <taxon>Ascomycota</taxon>
        <taxon>Pezizomycotina</taxon>
        <taxon>Eurotiomycetes</taxon>
        <taxon>Chaetothyriomycetidae</taxon>
        <taxon>Chaetothyriales</taxon>
        <taxon>Herpotrichiellaceae</taxon>
        <taxon>Cladophialophora</taxon>
    </lineage>
</organism>
<evidence type="ECO:0000313" key="3">
    <source>
        <dbReference type="EMBL" id="KAJ9605797.1"/>
    </source>
</evidence>
<keyword evidence="2" id="KW-0732">Signal</keyword>
<name>A0AA39CF28_9EURO</name>
<dbReference type="GO" id="GO:0008237">
    <property type="term" value="F:metallopeptidase activity"/>
    <property type="evidence" value="ECO:0007669"/>
    <property type="project" value="InterPro"/>
</dbReference>
<evidence type="ECO:0000313" key="4">
    <source>
        <dbReference type="Proteomes" id="UP001172673"/>
    </source>
</evidence>